<evidence type="ECO:0000313" key="4">
    <source>
        <dbReference type="Proteomes" id="UP000250234"/>
    </source>
</evidence>
<dbReference type="AlphaFoldDB" id="A0A2X3E8T1"/>
<dbReference type="EMBL" id="UAWO01000002">
    <property type="protein sequence ID" value="SQC06308.1"/>
    <property type="molecule type" value="Genomic_DNA"/>
</dbReference>
<evidence type="ECO:0000256" key="1">
    <source>
        <dbReference type="SAM" id="Phobius"/>
    </source>
</evidence>
<evidence type="ECO:0000313" key="3">
    <source>
        <dbReference type="EMBL" id="SQC08259.1"/>
    </source>
</evidence>
<protein>
    <submittedName>
        <fullName evidence="3">Uncharacterized protein</fullName>
    </submittedName>
</protein>
<reference evidence="3 4" key="1">
    <citation type="submission" date="2018-06" db="EMBL/GenBank/DDBJ databases">
        <authorList>
            <consortium name="Pathogen Informatics"/>
            <person name="Doyle S."/>
        </authorList>
    </citation>
    <scope>NUCLEOTIDE SEQUENCE [LARGE SCALE GENOMIC DNA]</scope>
    <source>
        <strain evidence="3 4">NCTC8081</strain>
    </source>
</reference>
<keyword evidence="1" id="KW-1133">Transmembrane helix</keyword>
<name>A0A2X3E8T1_CLOPF</name>
<proteinExistence type="predicted"/>
<dbReference type="Proteomes" id="UP000250234">
    <property type="component" value="Unassembled WGS sequence"/>
</dbReference>
<feature type="transmembrane region" description="Helical" evidence="1">
    <location>
        <begin position="6"/>
        <end position="24"/>
    </location>
</feature>
<keyword evidence="1" id="KW-0472">Membrane</keyword>
<keyword evidence="1" id="KW-0812">Transmembrane</keyword>
<accession>A0A2X3E8T1</accession>
<evidence type="ECO:0000313" key="2">
    <source>
        <dbReference type="EMBL" id="SQC06308.1"/>
    </source>
</evidence>
<gene>
    <name evidence="2" type="ORF">NCTC8081_00406</name>
    <name evidence="3" type="ORF">NCTC8081_02179</name>
</gene>
<sequence length="31" mass="3743">MKVVIILGIWIVSFLFYLSLFRVASKEDKYY</sequence>
<organism evidence="3 4">
    <name type="scientific">Clostridium perfringens</name>
    <dbReference type="NCBI Taxonomy" id="1502"/>
    <lineage>
        <taxon>Bacteria</taxon>
        <taxon>Bacillati</taxon>
        <taxon>Bacillota</taxon>
        <taxon>Clostridia</taxon>
        <taxon>Eubacteriales</taxon>
        <taxon>Clostridiaceae</taxon>
        <taxon>Clostridium</taxon>
    </lineage>
</organism>
<dbReference type="EMBL" id="UAWO01000002">
    <property type="protein sequence ID" value="SQC08259.1"/>
    <property type="molecule type" value="Genomic_DNA"/>
</dbReference>